<evidence type="ECO:0000256" key="1">
    <source>
        <dbReference type="ARBA" id="ARBA00001947"/>
    </source>
</evidence>
<proteinExistence type="predicted"/>
<organism evidence="6">
    <name type="scientific">Gongylonema pulchrum</name>
    <dbReference type="NCBI Taxonomy" id="637853"/>
    <lineage>
        <taxon>Eukaryota</taxon>
        <taxon>Metazoa</taxon>
        <taxon>Ecdysozoa</taxon>
        <taxon>Nematoda</taxon>
        <taxon>Chromadorea</taxon>
        <taxon>Rhabditida</taxon>
        <taxon>Spirurina</taxon>
        <taxon>Spiruromorpha</taxon>
        <taxon>Spiruroidea</taxon>
        <taxon>Gongylonematidae</taxon>
        <taxon>Gongylonema</taxon>
    </lineage>
</organism>
<dbReference type="GO" id="GO:0008270">
    <property type="term" value="F:zinc ion binding"/>
    <property type="evidence" value="ECO:0007669"/>
    <property type="project" value="TreeGrafter"/>
</dbReference>
<dbReference type="InterPro" id="IPR036291">
    <property type="entry name" value="NAD(P)-bd_dom_sf"/>
</dbReference>
<dbReference type="Gene3D" id="3.40.50.720">
    <property type="entry name" value="NAD(P)-binding Rossmann-like Domain"/>
    <property type="match status" value="1"/>
</dbReference>
<feature type="domain" description="Alcohol dehydrogenase-like C-terminal" evidence="5">
    <location>
        <begin position="7"/>
        <end position="82"/>
    </location>
</feature>
<accession>A0A183E8X3</accession>
<dbReference type="GO" id="GO:0046294">
    <property type="term" value="P:formaldehyde catabolic process"/>
    <property type="evidence" value="ECO:0007669"/>
    <property type="project" value="TreeGrafter"/>
</dbReference>
<keyword evidence="4" id="KW-0520">NAD</keyword>
<dbReference type="WBParaSite" id="GPUH_0001743601-mRNA-1">
    <property type="protein sequence ID" value="GPUH_0001743601-mRNA-1"/>
    <property type="gene ID" value="GPUH_0001743601"/>
</dbReference>
<keyword evidence="3" id="KW-0862">Zinc</keyword>
<dbReference type="GO" id="GO:0005829">
    <property type="term" value="C:cytosol"/>
    <property type="evidence" value="ECO:0007669"/>
    <property type="project" value="TreeGrafter"/>
</dbReference>
<dbReference type="PANTHER" id="PTHR43880">
    <property type="entry name" value="ALCOHOL DEHYDROGENASE"/>
    <property type="match status" value="1"/>
</dbReference>
<evidence type="ECO:0000259" key="5">
    <source>
        <dbReference type="Pfam" id="PF00107"/>
    </source>
</evidence>
<evidence type="ECO:0000256" key="2">
    <source>
        <dbReference type="ARBA" id="ARBA00022723"/>
    </source>
</evidence>
<keyword evidence="2" id="KW-0479">Metal-binding</keyword>
<dbReference type="GO" id="GO:0051903">
    <property type="term" value="F:S-(hydroxymethyl)glutathione dehydrogenase [NAD(P)+] activity"/>
    <property type="evidence" value="ECO:0007669"/>
    <property type="project" value="TreeGrafter"/>
</dbReference>
<dbReference type="SUPFAM" id="SSF51735">
    <property type="entry name" value="NAD(P)-binding Rossmann-fold domains"/>
    <property type="match status" value="1"/>
</dbReference>
<reference evidence="6" key="1">
    <citation type="submission" date="2016-06" db="UniProtKB">
        <authorList>
            <consortium name="WormBaseParasite"/>
        </authorList>
    </citation>
    <scope>IDENTIFICATION</scope>
</reference>
<name>A0A183E8X3_9BILA</name>
<dbReference type="Pfam" id="PF00107">
    <property type="entry name" value="ADH_zinc_N"/>
    <property type="match status" value="1"/>
</dbReference>
<dbReference type="InterPro" id="IPR013149">
    <property type="entry name" value="ADH-like_C"/>
</dbReference>
<comment type="cofactor">
    <cofactor evidence="1">
        <name>Zn(2+)</name>
        <dbReference type="ChEBI" id="CHEBI:29105"/>
    </cofactor>
</comment>
<dbReference type="Gene3D" id="3.90.180.10">
    <property type="entry name" value="Medium-chain alcohol dehydrogenases, catalytic domain"/>
    <property type="match status" value="1"/>
</dbReference>
<evidence type="ECO:0000256" key="4">
    <source>
        <dbReference type="ARBA" id="ARBA00023027"/>
    </source>
</evidence>
<dbReference type="PANTHER" id="PTHR43880:SF12">
    <property type="entry name" value="ALCOHOL DEHYDROGENASE CLASS-3"/>
    <property type="match status" value="1"/>
</dbReference>
<sequence length="155" mass="17223">LQAFLIEKYNGGFDYTFECVGRVETMRQALEAAHKGWGESCILGVAAAGKEISTRPFQLVTGRTWKGSAFGGWKSVDSVPKLVEEYQKGKIALDKFITGHYDLSQINEAFESLHSGQGLFMENITLGYGNGDCLFARLFINTFEHRQSLDLSLTV</sequence>
<dbReference type="FunFam" id="3.40.50.720:FF:000003">
    <property type="entry name" value="S-(hydroxymethyl)glutathione dehydrogenase"/>
    <property type="match status" value="1"/>
</dbReference>
<evidence type="ECO:0000313" key="6">
    <source>
        <dbReference type="WBParaSite" id="GPUH_0001743601-mRNA-1"/>
    </source>
</evidence>
<dbReference type="AlphaFoldDB" id="A0A183E8X3"/>
<protein>
    <submittedName>
        <fullName evidence="6">ADH_zinc_N domain-containing protein</fullName>
    </submittedName>
</protein>
<evidence type="ECO:0000256" key="3">
    <source>
        <dbReference type="ARBA" id="ARBA00022833"/>
    </source>
</evidence>